<feature type="transmembrane region" description="Helical" evidence="10">
    <location>
        <begin position="450"/>
        <end position="467"/>
    </location>
</feature>
<dbReference type="FunFam" id="3.40.50.300:FF:000182">
    <property type="entry name" value="ras-related protein Rap-1b"/>
    <property type="match status" value="1"/>
</dbReference>
<dbReference type="GO" id="GO:0005886">
    <property type="term" value="C:plasma membrane"/>
    <property type="evidence" value="ECO:0007669"/>
    <property type="project" value="TreeGrafter"/>
</dbReference>
<feature type="region of interest" description="Disordered" evidence="9">
    <location>
        <begin position="205"/>
        <end position="232"/>
    </location>
</feature>
<evidence type="ECO:0000313" key="11">
    <source>
        <dbReference type="EMBL" id="KAG5214131.1"/>
    </source>
</evidence>
<feature type="transmembrane region" description="Helical" evidence="10">
    <location>
        <begin position="299"/>
        <end position="319"/>
    </location>
</feature>
<dbReference type="FunFam" id="1.20.1250.20:FF:000246">
    <property type="entry name" value="Cell-surface thiamine transporter 2"/>
    <property type="match status" value="1"/>
</dbReference>
<keyword evidence="6" id="KW-0342">GTP-binding</keyword>
<dbReference type="InterPro" id="IPR027417">
    <property type="entry name" value="P-loop_NTPase"/>
</dbReference>
<feature type="transmembrane region" description="Helical" evidence="10">
    <location>
        <begin position="419"/>
        <end position="438"/>
    </location>
</feature>
<evidence type="ECO:0000256" key="4">
    <source>
        <dbReference type="ARBA" id="ARBA00022741"/>
    </source>
</evidence>
<dbReference type="InterPro" id="IPR038851">
    <property type="entry name" value="Rap1"/>
</dbReference>
<comment type="caution">
    <text evidence="11">The sequence shown here is derived from an EMBL/GenBank/DDBJ whole genome shotgun (WGS) entry which is preliminary data.</text>
</comment>
<keyword evidence="10" id="KW-1133">Transmembrane helix</keyword>
<feature type="transmembrane region" description="Helical" evidence="10">
    <location>
        <begin position="168"/>
        <end position="190"/>
    </location>
</feature>
<feature type="transmembrane region" description="Helical" evidence="10">
    <location>
        <begin position="142"/>
        <end position="162"/>
    </location>
</feature>
<dbReference type="GO" id="GO:0015234">
    <property type="term" value="F:thiamine transmembrane transporter activity"/>
    <property type="evidence" value="ECO:0007669"/>
    <property type="project" value="TreeGrafter"/>
</dbReference>
<feature type="transmembrane region" description="Helical" evidence="10">
    <location>
        <begin position="55"/>
        <end position="74"/>
    </location>
</feature>
<dbReference type="EMBL" id="JAEMGP010000002">
    <property type="protein sequence ID" value="KAG5214131.1"/>
    <property type="molecule type" value="Genomic_DNA"/>
</dbReference>
<dbReference type="PANTHER" id="PTHR10686">
    <property type="entry name" value="FOLATE TRANSPORTER"/>
    <property type="match status" value="1"/>
</dbReference>
<dbReference type="PROSITE" id="PS51419">
    <property type="entry name" value="RAB"/>
    <property type="match status" value="1"/>
</dbReference>
<dbReference type="SUPFAM" id="SSF52540">
    <property type="entry name" value="P-loop containing nucleoside triphosphate hydrolases"/>
    <property type="match status" value="1"/>
</dbReference>
<name>A0A836D5W1_SHEEP</name>
<feature type="transmembrane region" description="Helical" evidence="10">
    <location>
        <begin position="12"/>
        <end position="28"/>
    </location>
</feature>
<dbReference type="NCBIfam" id="TIGR00231">
    <property type="entry name" value="small_GTP"/>
    <property type="match status" value="1"/>
</dbReference>
<dbReference type="Gene3D" id="3.40.50.300">
    <property type="entry name" value="P-loop containing nucleotide triphosphate hydrolases"/>
    <property type="match status" value="1"/>
</dbReference>
<keyword evidence="5" id="KW-0378">Hydrolase</keyword>
<dbReference type="CDD" id="cd04175">
    <property type="entry name" value="Rap1"/>
    <property type="match status" value="1"/>
</dbReference>
<dbReference type="AlphaFoldDB" id="A0A836D5W1"/>
<evidence type="ECO:0000256" key="3">
    <source>
        <dbReference type="ARBA" id="ARBA00011984"/>
    </source>
</evidence>
<evidence type="ECO:0000256" key="6">
    <source>
        <dbReference type="ARBA" id="ARBA00023134"/>
    </source>
</evidence>
<keyword evidence="10" id="KW-0472">Membrane</keyword>
<dbReference type="PROSITE" id="PS51421">
    <property type="entry name" value="RAS"/>
    <property type="match status" value="1"/>
</dbReference>
<feature type="transmembrane region" description="Helical" evidence="10">
    <location>
        <begin position="81"/>
        <end position="99"/>
    </location>
</feature>
<keyword evidence="7" id="KW-0449">Lipoprotein</keyword>
<keyword evidence="10" id="KW-0812">Transmembrane</keyword>
<keyword evidence="7" id="KW-0636">Prenylation</keyword>
<comment type="catalytic activity">
    <reaction evidence="8">
        <text>GTP + H2O = GDP + phosphate + H(+)</text>
        <dbReference type="Rhea" id="RHEA:19669"/>
        <dbReference type="ChEBI" id="CHEBI:15377"/>
        <dbReference type="ChEBI" id="CHEBI:15378"/>
        <dbReference type="ChEBI" id="CHEBI:37565"/>
        <dbReference type="ChEBI" id="CHEBI:43474"/>
        <dbReference type="ChEBI" id="CHEBI:58189"/>
        <dbReference type="EC" id="3.6.5.2"/>
    </reaction>
</comment>
<comment type="similarity">
    <text evidence="2">Belongs to the reduced folate carrier (RFC) transporter (TC 2.A.48) family.</text>
</comment>
<evidence type="ECO:0000256" key="1">
    <source>
        <dbReference type="ARBA" id="ARBA00004141"/>
    </source>
</evidence>
<protein>
    <recommendedName>
        <fullName evidence="3">small monomeric GTPase</fullName>
        <ecNumber evidence="3">3.6.5.2</ecNumber>
    </recommendedName>
</protein>
<dbReference type="PROSITE" id="PS51420">
    <property type="entry name" value="RHO"/>
    <property type="match status" value="1"/>
</dbReference>
<feature type="transmembrane region" description="Helical" evidence="10">
    <location>
        <begin position="111"/>
        <end position="130"/>
    </location>
</feature>
<accession>A0A836D5W1</accession>
<comment type="subcellular location">
    <subcellularLocation>
        <location evidence="1">Membrane</location>
        <topology evidence="1">Multi-pass membrane protein</topology>
    </subcellularLocation>
</comment>
<gene>
    <name evidence="11" type="ORF">JEQ12_009917</name>
</gene>
<dbReference type="InterPro" id="IPR002666">
    <property type="entry name" value="Folate_carrier"/>
</dbReference>
<organism evidence="11 12">
    <name type="scientific">Ovis aries</name>
    <name type="common">Sheep</name>
    <dbReference type="NCBI Taxonomy" id="9940"/>
    <lineage>
        <taxon>Eukaryota</taxon>
        <taxon>Metazoa</taxon>
        <taxon>Chordata</taxon>
        <taxon>Craniata</taxon>
        <taxon>Vertebrata</taxon>
        <taxon>Euteleostomi</taxon>
        <taxon>Mammalia</taxon>
        <taxon>Eutheria</taxon>
        <taxon>Laurasiatheria</taxon>
        <taxon>Artiodactyla</taxon>
        <taxon>Ruminantia</taxon>
        <taxon>Pecora</taxon>
        <taxon>Bovidae</taxon>
        <taxon>Caprinae</taxon>
        <taxon>Ovis</taxon>
    </lineage>
</organism>
<evidence type="ECO:0000256" key="10">
    <source>
        <dbReference type="SAM" id="Phobius"/>
    </source>
</evidence>
<keyword evidence="4" id="KW-0547">Nucleotide-binding</keyword>
<evidence type="ECO:0000256" key="8">
    <source>
        <dbReference type="ARBA" id="ARBA00048098"/>
    </source>
</evidence>
<feature type="transmembrane region" description="Helical" evidence="10">
    <location>
        <begin position="385"/>
        <end position="407"/>
    </location>
</feature>
<dbReference type="PRINTS" id="PR00449">
    <property type="entry name" value="RASTRNSFRMNG"/>
</dbReference>
<dbReference type="Proteomes" id="UP000664991">
    <property type="component" value="Unassembled WGS sequence"/>
</dbReference>
<evidence type="ECO:0000313" key="12">
    <source>
        <dbReference type="Proteomes" id="UP000664991"/>
    </source>
</evidence>
<feature type="transmembrane region" description="Helical" evidence="10">
    <location>
        <begin position="261"/>
        <end position="279"/>
    </location>
</feature>
<sequence length="721" mass="81522">MSCFQTSESQSWIYPTVILCLFGFFSMMRPSEPFLMVYLSGPDKNLTSAELTNEIFPVWTYSYLALLLPVFILTDYVRYKPVIILQGISFIICWLLLLFGQGVRTMQVLEFFYGMVTATEVAYYAYIYSVVSPEHYQKVSGYCRSVTLVAYTAASALAQLLVSLAGLSYFYLNVITLASVSVAFLFSLFLPMPKKSMFFHAKPSQEALPKPPGMDTVSEEPQKDHRRVGKEVTNPKPGNVALRVFVQWLQDLKQCYSSKHLFYWSLWWAFSTAGYNQVLNYVQVLWDYKAPSQISVYNGAVEAIATFGGALAAFAVGYVKVNWDLLGELALAIFSVVNAGSLFLMHYTTNIWACYTGYLIFKTVYMLLITIAVFQIAVNLSVERYALVFGINTFIALVIQTIITVIVVDQGGLGLPISIQPVILQGISCNICWLLLLFGQGVRTMQVLEFFYGMVTATEVACYAYIYCVVSPEHYQKREKLKIHKAEEIGIQIQEQSCSPERYQTKVLNWSLPVSPATRLCCMCCYSNIPGHIYGMSPCPDVTLPPWKECPAPTFCHILFVQGIFVEKYDPTIEDSYRKQVEVDAQQCMLEILDTAGTEQFTAMRDLYMKNGQGFALVYSITAQSTFNDLQDLREQILRVKDTDDVPMILVGNKCDLEDERVVGKEQGQNLARQWNNCAFLESSAKSKINVNEIFYDLVRQINRKTPVPGKARKKSSCQLL</sequence>
<dbReference type="EC" id="3.6.5.2" evidence="3"/>
<dbReference type="GO" id="GO:0003925">
    <property type="term" value="F:G protein activity"/>
    <property type="evidence" value="ECO:0007669"/>
    <property type="project" value="UniProtKB-EC"/>
</dbReference>
<dbReference type="SMART" id="SM00175">
    <property type="entry name" value="RAB"/>
    <property type="match status" value="1"/>
</dbReference>
<dbReference type="GO" id="GO:0005525">
    <property type="term" value="F:GTP binding"/>
    <property type="evidence" value="ECO:0007669"/>
    <property type="project" value="UniProtKB-KW"/>
</dbReference>
<reference evidence="11 12" key="1">
    <citation type="submission" date="2020-12" db="EMBL/GenBank/DDBJ databases">
        <title>De novo assembly of Tibetan sheep genome.</title>
        <authorList>
            <person name="Li X."/>
        </authorList>
    </citation>
    <scope>NUCLEOTIDE SEQUENCE [LARGE SCALE GENOMIC DNA]</scope>
    <source>
        <tissue evidence="11">Heart</tissue>
    </source>
</reference>
<dbReference type="Pfam" id="PF01770">
    <property type="entry name" value="Folate_carrier"/>
    <property type="match status" value="2"/>
</dbReference>
<dbReference type="InterPro" id="IPR036259">
    <property type="entry name" value="MFS_trans_sf"/>
</dbReference>
<dbReference type="NCBIfam" id="TIGR00806">
    <property type="entry name" value="rfc"/>
    <property type="match status" value="1"/>
</dbReference>
<dbReference type="Gene3D" id="1.20.1250.20">
    <property type="entry name" value="MFS general substrate transporter like domains"/>
    <property type="match status" value="1"/>
</dbReference>
<dbReference type="InterPro" id="IPR005225">
    <property type="entry name" value="Small_GTP-bd"/>
</dbReference>
<dbReference type="InterPro" id="IPR001806">
    <property type="entry name" value="Small_GTPase"/>
</dbReference>
<dbReference type="SMART" id="SM00174">
    <property type="entry name" value="RHO"/>
    <property type="match status" value="1"/>
</dbReference>
<dbReference type="PANTHER" id="PTHR10686:SF37">
    <property type="entry name" value="THIAMINE TRANSPORTER 2"/>
    <property type="match status" value="1"/>
</dbReference>
<dbReference type="SUPFAM" id="SSF103473">
    <property type="entry name" value="MFS general substrate transporter"/>
    <property type="match status" value="1"/>
</dbReference>
<evidence type="ECO:0000256" key="2">
    <source>
        <dbReference type="ARBA" id="ARBA00005773"/>
    </source>
</evidence>
<feature type="transmembrane region" description="Helical" evidence="10">
    <location>
        <begin position="326"/>
        <end position="347"/>
    </location>
</feature>
<dbReference type="Pfam" id="PF00071">
    <property type="entry name" value="Ras"/>
    <property type="match status" value="1"/>
</dbReference>
<dbReference type="GO" id="GO:0032486">
    <property type="term" value="P:Rap protein signal transduction"/>
    <property type="evidence" value="ECO:0007669"/>
    <property type="project" value="InterPro"/>
</dbReference>
<evidence type="ECO:0000256" key="9">
    <source>
        <dbReference type="SAM" id="MobiDB-lite"/>
    </source>
</evidence>
<evidence type="ECO:0000256" key="7">
    <source>
        <dbReference type="ARBA" id="ARBA00023289"/>
    </source>
</evidence>
<evidence type="ECO:0000256" key="5">
    <source>
        <dbReference type="ARBA" id="ARBA00022801"/>
    </source>
</evidence>
<feature type="transmembrane region" description="Helical" evidence="10">
    <location>
        <begin position="359"/>
        <end position="378"/>
    </location>
</feature>
<dbReference type="SMART" id="SM00173">
    <property type="entry name" value="RAS"/>
    <property type="match status" value="1"/>
</dbReference>
<proteinExistence type="inferred from homology"/>